<protein>
    <submittedName>
        <fullName evidence="2">Uncharacterized protein</fullName>
    </submittedName>
</protein>
<evidence type="ECO:0000256" key="1">
    <source>
        <dbReference type="SAM" id="MobiDB-lite"/>
    </source>
</evidence>
<organism evidence="2">
    <name type="scientific">Mantoniella antarctica</name>
    <dbReference type="NCBI Taxonomy" id="81844"/>
    <lineage>
        <taxon>Eukaryota</taxon>
        <taxon>Viridiplantae</taxon>
        <taxon>Chlorophyta</taxon>
        <taxon>Mamiellophyceae</taxon>
        <taxon>Mamiellales</taxon>
        <taxon>Mamiellaceae</taxon>
        <taxon>Mantoniella</taxon>
    </lineage>
</organism>
<dbReference type="AlphaFoldDB" id="A0A7S0T2W0"/>
<sequence>MATLGALATVASAGNLASSSRIATPRIVDGSASASKKNSLARRGGGGRSGFRGGAGGARAVATTEARLSGFSGPRVSGTARPSVSLVGTVLDAASVGDLLALVLTPGDGEGHFASGEDNLEEMWCVVTKISTSSGGRHMVEGEMFGLKVQIVDQPQGGARLGVTGVVMNRNDRWLEKYPGWESHLVRQAQIEPLLKSSVVGAKIVSSLRALEACVAAHPGAWTSGEVSASRRAVITDPLERATQCAGELLALLAGERSVVMCQLWAGWVDPGEQPAGAPWVTQLLRRAAENEDIGIEMSMSDDVEGHPGLTTVLYNKKAVKATKPAHVGNAGEINALAATTIATLGSQANCPAVTPYERVLVGMALGYGERDIAYHLDKLGSPFSAAVFMRARQVLNTQ</sequence>
<proteinExistence type="predicted"/>
<accession>A0A7S0T2W0</accession>
<feature type="compositionally biased region" description="Gly residues" evidence="1">
    <location>
        <begin position="43"/>
        <end position="56"/>
    </location>
</feature>
<reference evidence="2" key="1">
    <citation type="submission" date="2021-01" db="EMBL/GenBank/DDBJ databases">
        <authorList>
            <person name="Corre E."/>
            <person name="Pelletier E."/>
            <person name="Niang G."/>
            <person name="Scheremetjew M."/>
            <person name="Finn R."/>
            <person name="Kale V."/>
            <person name="Holt S."/>
            <person name="Cochrane G."/>
            <person name="Meng A."/>
            <person name="Brown T."/>
            <person name="Cohen L."/>
        </authorList>
    </citation>
    <scope>NUCLEOTIDE SEQUENCE</scope>
    <source>
        <strain evidence="2">SL-175</strain>
    </source>
</reference>
<evidence type="ECO:0000313" key="2">
    <source>
        <dbReference type="EMBL" id="CAD8722572.1"/>
    </source>
</evidence>
<feature type="region of interest" description="Disordered" evidence="1">
    <location>
        <begin position="33"/>
        <end position="56"/>
    </location>
</feature>
<dbReference type="EMBL" id="HBFC01036632">
    <property type="protein sequence ID" value="CAD8722572.1"/>
    <property type="molecule type" value="Transcribed_RNA"/>
</dbReference>
<name>A0A7S0T2W0_9CHLO</name>
<gene>
    <name evidence="2" type="ORF">MANT1106_LOCUS21787</name>
</gene>